<reference evidence="2" key="1">
    <citation type="submission" date="2017-04" db="EMBL/GenBank/DDBJ databases">
        <authorList>
            <person name="Varghese N."/>
            <person name="Submissions S."/>
        </authorList>
    </citation>
    <scope>NUCLEOTIDE SEQUENCE [LARGE SCALE GENOMIC DNA]</scope>
    <source>
        <strain evidence="2">DSM 9293</strain>
    </source>
</reference>
<evidence type="ECO:0000313" key="2">
    <source>
        <dbReference type="Proteomes" id="UP000192660"/>
    </source>
</evidence>
<evidence type="ECO:0000313" key="1">
    <source>
        <dbReference type="EMBL" id="SMC02088.1"/>
    </source>
</evidence>
<accession>A0A1W1W734</accession>
<dbReference type="Proteomes" id="UP000192660">
    <property type="component" value="Unassembled WGS sequence"/>
</dbReference>
<proteinExistence type="predicted"/>
<gene>
    <name evidence="1" type="ORF">SAMN00768000_0299</name>
</gene>
<organism evidence="1 2">
    <name type="scientific">Sulfobacillus thermosulfidooxidans (strain DSM 9293 / VKM B-1269 / AT-1)</name>
    <dbReference type="NCBI Taxonomy" id="929705"/>
    <lineage>
        <taxon>Bacteria</taxon>
        <taxon>Bacillati</taxon>
        <taxon>Bacillota</taxon>
        <taxon>Clostridia</taxon>
        <taxon>Eubacteriales</taxon>
        <taxon>Clostridiales Family XVII. Incertae Sedis</taxon>
        <taxon>Sulfobacillus</taxon>
    </lineage>
</organism>
<name>A0A1W1W734_SULTA</name>
<protein>
    <submittedName>
        <fullName evidence="1">Uncharacterized protein</fullName>
    </submittedName>
</protein>
<sequence length="104" mass="11752">MTRLPEPQEVLTDRPRGLHPFRPYRKDPVLLPMDFTDMIPLHHGVRVANDAVNHLTDAIFEHVFPGEPPLPSHPKLMANTRIPNVCPPLAQLPKPSASRFPVWG</sequence>
<keyword evidence="2" id="KW-1185">Reference proteome</keyword>
<dbReference type="EMBL" id="FWWY01000001">
    <property type="protein sequence ID" value="SMC02088.1"/>
    <property type="molecule type" value="Genomic_DNA"/>
</dbReference>
<dbReference type="AlphaFoldDB" id="A0A1W1W734"/>